<organism evidence="2 3">
    <name type="scientific">Candida viswanathii</name>
    <dbReference type="NCBI Taxonomy" id="5486"/>
    <lineage>
        <taxon>Eukaryota</taxon>
        <taxon>Fungi</taxon>
        <taxon>Dikarya</taxon>
        <taxon>Ascomycota</taxon>
        <taxon>Saccharomycotina</taxon>
        <taxon>Pichiomycetes</taxon>
        <taxon>Debaryomycetaceae</taxon>
        <taxon>Candida/Lodderomyces clade</taxon>
        <taxon>Candida</taxon>
    </lineage>
</organism>
<dbReference type="OrthoDB" id="4010386at2759"/>
<dbReference type="Pfam" id="PF07954">
    <property type="entry name" value="DUF1689"/>
    <property type="match status" value="1"/>
</dbReference>
<evidence type="ECO:0000313" key="3">
    <source>
        <dbReference type="Proteomes" id="UP000253472"/>
    </source>
</evidence>
<dbReference type="EMBL" id="QLNQ01000021">
    <property type="protein sequence ID" value="RCK65060.1"/>
    <property type="molecule type" value="Genomic_DNA"/>
</dbReference>
<reference evidence="2 3" key="1">
    <citation type="submission" date="2018-06" db="EMBL/GenBank/DDBJ databases">
        <title>Whole genome sequencing of Candida tropicalis (genome annotated by CSBL at Korea University).</title>
        <authorList>
            <person name="Ahn J."/>
        </authorList>
    </citation>
    <scope>NUCLEOTIDE SEQUENCE [LARGE SCALE GENOMIC DNA]</scope>
    <source>
        <strain evidence="2 3">ATCC 20962</strain>
    </source>
</reference>
<keyword evidence="3" id="KW-1185">Reference proteome</keyword>
<dbReference type="STRING" id="5486.A0A367YH96"/>
<keyword evidence="1" id="KW-0812">Transmembrane</keyword>
<dbReference type="InterPro" id="IPR012470">
    <property type="entry name" value="Pup1-like"/>
</dbReference>
<comment type="caution">
    <text evidence="2">The sequence shown here is derived from an EMBL/GenBank/DDBJ whole genome shotgun (WGS) entry which is preliminary data.</text>
</comment>
<feature type="transmembrane region" description="Helical" evidence="1">
    <location>
        <begin position="48"/>
        <end position="67"/>
    </location>
</feature>
<dbReference type="Proteomes" id="UP000253472">
    <property type="component" value="Unassembled WGS sequence"/>
</dbReference>
<evidence type="ECO:0000256" key="1">
    <source>
        <dbReference type="SAM" id="Phobius"/>
    </source>
</evidence>
<keyword evidence="1" id="KW-1133">Transmembrane helix</keyword>
<name>A0A367YH96_9ASCO</name>
<gene>
    <name evidence="2" type="ORF">Cantr_00997</name>
</gene>
<dbReference type="AlphaFoldDB" id="A0A367YH96"/>
<feature type="transmembrane region" description="Helical" evidence="1">
    <location>
        <begin position="82"/>
        <end position="104"/>
    </location>
</feature>
<sequence length="201" mass="22964">MSNPLKEILTPPQFQQCVSFYEADQKLDHAERVWLANQLQTISLKTNIAGYTAGMIGFTLPTMYYGWKGIRPTPLFIVQRPFISLILGFGTLIAGGNLTAKYLYNQAKKENYADKNIADAWKTFEFPFLNFFTYYYTRTAAFPIFIIRDPRTCTYLAEKQNPHFAEALNLGQTDSTGKEHPLSVWDKVRINHGFSPSDPSK</sequence>
<proteinExistence type="predicted"/>
<accession>A0A367YH96</accession>
<protein>
    <submittedName>
        <fullName evidence="2">Uncharacterized protein</fullName>
    </submittedName>
</protein>
<evidence type="ECO:0000313" key="2">
    <source>
        <dbReference type="EMBL" id="RCK65060.1"/>
    </source>
</evidence>
<keyword evidence="1" id="KW-0472">Membrane</keyword>